<evidence type="ECO:0000256" key="7">
    <source>
        <dbReference type="ARBA" id="ARBA00022824"/>
    </source>
</evidence>
<dbReference type="Gene3D" id="1.25.40.10">
    <property type="entry name" value="Tetratricopeptide repeat domain"/>
    <property type="match status" value="1"/>
</dbReference>
<reference evidence="16" key="1">
    <citation type="submission" date="2025-08" db="UniProtKB">
        <authorList>
            <consortium name="RefSeq"/>
        </authorList>
    </citation>
    <scope>IDENTIFICATION</scope>
</reference>
<dbReference type="Proteomes" id="UP001652628">
    <property type="component" value="Chromosome 3"/>
</dbReference>
<dbReference type="InterPro" id="IPR044862">
    <property type="entry name" value="Pro_4_hyd_alph_FE2OG_OXY"/>
</dbReference>
<evidence type="ECO:0000256" key="11">
    <source>
        <dbReference type="ARBA" id="ARBA00023004"/>
    </source>
</evidence>
<keyword evidence="13" id="KW-0732">Signal</keyword>
<evidence type="ECO:0000259" key="14">
    <source>
        <dbReference type="PROSITE" id="PS51471"/>
    </source>
</evidence>
<protein>
    <recommendedName>
        <fullName evidence="5">procollagen-proline 4-dioxygenase</fullName>
        <ecNumber evidence="5">1.14.11.2</ecNumber>
    </recommendedName>
</protein>
<dbReference type="EC" id="1.14.11.2" evidence="5"/>
<dbReference type="InterPro" id="IPR006620">
    <property type="entry name" value="Pro_4_hyd_alph"/>
</dbReference>
<comment type="similarity">
    <text evidence="4">Belongs to the P4HA family.</text>
</comment>
<evidence type="ECO:0000313" key="16">
    <source>
        <dbReference type="RefSeq" id="XP_016937845.4"/>
    </source>
</evidence>
<evidence type="ECO:0000256" key="9">
    <source>
        <dbReference type="ARBA" id="ARBA00022964"/>
    </source>
</evidence>
<dbReference type="InterPro" id="IPR013547">
    <property type="entry name" value="P4H_N"/>
</dbReference>
<evidence type="ECO:0000256" key="2">
    <source>
        <dbReference type="ARBA" id="ARBA00002035"/>
    </source>
</evidence>
<comment type="subcellular location">
    <subcellularLocation>
        <location evidence="3">Endoplasmic reticulum lumen</location>
    </subcellularLocation>
</comment>
<keyword evidence="9" id="KW-0223">Dioxygenase</keyword>
<evidence type="ECO:0000256" key="1">
    <source>
        <dbReference type="ARBA" id="ARBA00001961"/>
    </source>
</evidence>
<sequence length="526" mass="60585">MRPCVSLLTFLLCSVPIAVEGDEDKLFDERNERYSSSTVGLLKLLKVEQQFTDTLIKYAVQLGEKSQSLHSYLSEGGHQSNRSPKEKGEFISNPLNAFSLIRRTSEDLPKWYTYFKDSIKNEDLSVLDDLVKKVPNKVDLDSAIQGIQRIERVYDLKIDDMAQGVLHDKQYNSRLSYRDLIAMGNMMYQQGDYQASAKWYRIACKRELDDLDMLLNEVLGNPSEYLHRQYIKALYIHASTISEPLKSAEEAFITAENAMADTGQEDVDNLMFNLNDRENDLVIKIQLYQIKKRPTNFEIGCRGLYRRKRNLVCRYNFTTTAFLRLAPLKFEEINLDPYIAMYHEVLYDSEIEELKGQSINMGNGYADKRNGTEIRDTVARHAWWSDTSSVRERINQRIIDMTGFNFSKTEEIQVANYGLGTYFKPHFDYTSDGFETPDVTALGDRLASIIFYASDVPQGGATVFPDINVSVLPQKGSSLFWFNLFDDGRPDERSKHSVCPVINGDRWTLTKWVHLFPQMFIMPCQP</sequence>
<feature type="signal peptide" evidence="13">
    <location>
        <begin position="1"/>
        <end position="21"/>
    </location>
</feature>
<dbReference type="SMART" id="SM00702">
    <property type="entry name" value="P4Hc"/>
    <property type="match status" value="1"/>
</dbReference>
<evidence type="ECO:0000256" key="13">
    <source>
        <dbReference type="SAM" id="SignalP"/>
    </source>
</evidence>
<dbReference type="PANTHER" id="PTHR10869">
    <property type="entry name" value="PROLYL 4-HYDROXYLASE ALPHA SUBUNIT"/>
    <property type="match status" value="1"/>
</dbReference>
<keyword evidence="7" id="KW-0256">Endoplasmic reticulum</keyword>
<evidence type="ECO:0000256" key="8">
    <source>
        <dbReference type="ARBA" id="ARBA00022896"/>
    </source>
</evidence>
<evidence type="ECO:0000256" key="5">
    <source>
        <dbReference type="ARBA" id="ARBA00012269"/>
    </source>
</evidence>
<dbReference type="PANTHER" id="PTHR10869:SF216">
    <property type="entry name" value="PROCOLLAGEN-PROLINE 4-DIOXYGENASE"/>
    <property type="match status" value="1"/>
</dbReference>
<keyword evidence="15" id="KW-1185">Reference proteome</keyword>
<evidence type="ECO:0000256" key="4">
    <source>
        <dbReference type="ARBA" id="ARBA00006511"/>
    </source>
</evidence>
<dbReference type="GO" id="GO:0004656">
    <property type="term" value="F:procollagen-proline 4-dioxygenase activity"/>
    <property type="evidence" value="ECO:0007669"/>
    <property type="project" value="UniProtKB-EC"/>
</dbReference>
<keyword evidence="8" id="KW-0847">Vitamin C</keyword>
<proteinExistence type="inferred from homology"/>
<dbReference type="InterPro" id="IPR045054">
    <property type="entry name" value="P4HA-like"/>
</dbReference>
<comment type="cofactor">
    <cofactor evidence="1">
        <name>L-ascorbate</name>
        <dbReference type="ChEBI" id="CHEBI:38290"/>
    </cofactor>
</comment>
<keyword evidence="11" id="KW-0408">Iron</keyword>
<evidence type="ECO:0000256" key="10">
    <source>
        <dbReference type="ARBA" id="ARBA00023002"/>
    </source>
</evidence>
<dbReference type="Gene3D" id="6.10.140.1460">
    <property type="match status" value="1"/>
</dbReference>
<dbReference type="GO" id="GO:0005506">
    <property type="term" value="F:iron ion binding"/>
    <property type="evidence" value="ECO:0007669"/>
    <property type="project" value="InterPro"/>
</dbReference>
<keyword evidence="10" id="KW-0560">Oxidoreductase</keyword>
<dbReference type="Pfam" id="PF08336">
    <property type="entry name" value="P4Ha_N"/>
    <property type="match status" value="1"/>
</dbReference>
<dbReference type="PROSITE" id="PS51471">
    <property type="entry name" value="FE2OG_OXY"/>
    <property type="match status" value="1"/>
</dbReference>
<dbReference type="InterPro" id="IPR011990">
    <property type="entry name" value="TPR-like_helical_dom_sf"/>
</dbReference>
<dbReference type="Gene3D" id="2.60.120.620">
    <property type="entry name" value="q2cbj1_9rhob like domain"/>
    <property type="match status" value="1"/>
</dbReference>
<organism evidence="15 16">
    <name type="scientific">Drosophila suzukii</name>
    <name type="common">Spotted-wing drosophila fruit fly</name>
    <dbReference type="NCBI Taxonomy" id="28584"/>
    <lineage>
        <taxon>Eukaryota</taxon>
        <taxon>Metazoa</taxon>
        <taxon>Ecdysozoa</taxon>
        <taxon>Arthropoda</taxon>
        <taxon>Hexapoda</taxon>
        <taxon>Insecta</taxon>
        <taxon>Pterygota</taxon>
        <taxon>Neoptera</taxon>
        <taxon>Endopterygota</taxon>
        <taxon>Diptera</taxon>
        <taxon>Brachycera</taxon>
        <taxon>Muscomorpha</taxon>
        <taxon>Ephydroidea</taxon>
        <taxon>Drosophilidae</taxon>
        <taxon>Drosophila</taxon>
        <taxon>Sophophora</taxon>
    </lineage>
</organism>
<evidence type="ECO:0000256" key="3">
    <source>
        <dbReference type="ARBA" id="ARBA00004319"/>
    </source>
</evidence>
<dbReference type="RefSeq" id="XP_016937845.4">
    <property type="nucleotide sequence ID" value="XM_017082356.4"/>
</dbReference>
<dbReference type="AlphaFoldDB" id="A0AB39ZKN2"/>
<keyword evidence="6" id="KW-0479">Metal-binding</keyword>
<comment type="function">
    <text evidence="2">Catalyzes the post-translational formation of 4-hydroxyproline in -Xaa-Pro-Gly- sequences in collagens and other proteins.</text>
</comment>
<evidence type="ECO:0000256" key="6">
    <source>
        <dbReference type="ARBA" id="ARBA00022723"/>
    </source>
</evidence>
<evidence type="ECO:0000313" key="15">
    <source>
        <dbReference type="Proteomes" id="UP001652628"/>
    </source>
</evidence>
<dbReference type="InterPro" id="IPR005123">
    <property type="entry name" value="Oxoglu/Fe-dep_dioxygenase_dom"/>
</dbReference>
<feature type="domain" description="Fe2OG dioxygenase" evidence="14">
    <location>
        <begin position="408"/>
        <end position="515"/>
    </location>
</feature>
<gene>
    <name evidence="16" type="primary">LOC108015797</name>
</gene>
<evidence type="ECO:0000256" key="12">
    <source>
        <dbReference type="ARBA" id="ARBA00023180"/>
    </source>
</evidence>
<dbReference type="GO" id="GO:0031418">
    <property type="term" value="F:L-ascorbic acid binding"/>
    <property type="evidence" value="ECO:0007669"/>
    <property type="project" value="UniProtKB-KW"/>
</dbReference>
<dbReference type="GeneID" id="108015797"/>
<keyword evidence="12" id="KW-0325">Glycoprotein</keyword>
<dbReference type="Pfam" id="PF13640">
    <property type="entry name" value="2OG-FeII_Oxy_3"/>
    <property type="match status" value="1"/>
</dbReference>
<accession>A0AB39ZKN2</accession>
<name>A0AB39ZKN2_DROSZ</name>
<dbReference type="GO" id="GO:0005788">
    <property type="term" value="C:endoplasmic reticulum lumen"/>
    <property type="evidence" value="ECO:0007669"/>
    <property type="project" value="UniProtKB-SubCell"/>
</dbReference>
<feature type="chain" id="PRO_5045199737" description="procollagen-proline 4-dioxygenase" evidence="13">
    <location>
        <begin position="22"/>
        <end position="526"/>
    </location>
</feature>